<dbReference type="KEGG" id="rci:RCIX1022"/>
<proteinExistence type="predicted"/>
<evidence type="ECO:0000313" key="2">
    <source>
        <dbReference type="Proteomes" id="UP000000663"/>
    </source>
</evidence>
<evidence type="ECO:0000313" key="1">
    <source>
        <dbReference type="EMBL" id="CAJ36353.1"/>
    </source>
</evidence>
<reference evidence="1 2" key="1">
    <citation type="journal article" date="2006" name="Science">
        <title>Genome of rice cluster I archaea -- the key methane producers in the rice rhizosphere.</title>
        <authorList>
            <person name="Erkel C."/>
            <person name="Kube M."/>
            <person name="Reinhardt R."/>
            <person name="Liesack W."/>
        </authorList>
    </citation>
    <scope>NUCLEOTIDE SEQUENCE [LARGE SCALE GENOMIC DNA]</scope>
    <source>
        <strain evidence="2">DSM 22066 / NBRC 105507 / MRE50</strain>
    </source>
</reference>
<dbReference type="Proteomes" id="UP000000663">
    <property type="component" value="Chromosome"/>
</dbReference>
<gene>
    <name evidence="1" type="ORF">RCIX1022</name>
</gene>
<dbReference type="AlphaFoldDB" id="Q0W5J0"/>
<protein>
    <submittedName>
        <fullName evidence="1">Uncharacterized protein</fullName>
    </submittedName>
</protein>
<dbReference type="eggNOG" id="arCOG05070">
    <property type="taxonomic scope" value="Archaea"/>
</dbReference>
<dbReference type="EMBL" id="AM114193">
    <property type="protein sequence ID" value="CAJ36353.1"/>
    <property type="molecule type" value="Genomic_DNA"/>
</dbReference>
<dbReference type="STRING" id="351160.RCIX1022"/>
<name>Q0W5J0_METAR</name>
<organism evidence="1 2">
    <name type="scientific">Methanocella arvoryzae (strain DSM 22066 / NBRC 105507 / MRE50)</name>
    <dbReference type="NCBI Taxonomy" id="351160"/>
    <lineage>
        <taxon>Archaea</taxon>
        <taxon>Methanobacteriati</taxon>
        <taxon>Methanobacteriota</taxon>
        <taxon>Stenosarchaea group</taxon>
        <taxon>Methanomicrobia</taxon>
        <taxon>Methanocellales</taxon>
        <taxon>Methanocellaceae</taxon>
        <taxon>Methanocella</taxon>
    </lineage>
</organism>
<keyword evidence="2" id="KW-1185">Reference proteome</keyword>
<sequence>MTGERWDIEKETACFNCHKGAIQLIEITPVETVITCTNCMAERHYTIHKVEVPDTPPEAFEDEAFRLRHDIWNFRYTGKCVNCGNCVDNEVNVDERRVRTLCPECYFTRLYEFNMFSESRSRR</sequence>
<accession>Q0W5J0</accession>